<keyword evidence="1" id="KW-0378">Hydrolase</keyword>
<dbReference type="Pfam" id="PF20434">
    <property type="entry name" value="BD-FAE"/>
    <property type="match status" value="1"/>
</dbReference>
<accession>A0ABS4IQV0</accession>
<dbReference type="SUPFAM" id="SSF53474">
    <property type="entry name" value="alpha/beta-Hydrolases"/>
    <property type="match status" value="1"/>
</dbReference>
<dbReference type="InterPro" id="IPR049492">
    <property type="entry name" value="BD-FAE-like_dom"/>
</dbReference>
<evidence type="ECO:0000259" key="2">
    <source>
        <dbReference type="Pfam" id="PF20434"/>
    </source>
</evidence>
<sequence>MKTSLLIWPEGAPLFNEEINQSSPLLDCYTIESDKEIGAIIVCPGGGYAGLAPHEGEPIARWLNSIGISAFVLNYRLAPYKHPVPLMDAQRAIRYVRHHAQKWSINPRQIGILGFSAGGHLASTAATHFDHGIKNDPDPIQQESSRPDLSVLCYPVISFQVNRHQGSMDNLIGFDAPDELKRHLSSELQVSSETPPTFLWHTADDAVVSVENSIQFAQALGKHNIPYEMQVYESGPHGMGLAEDDASVRTWTFLCEQFIKRRFSSNF</sequence>
<keyword evidence="4" id="KW-1185">Reference proteome</keyword>
<evidence type="ECO:0000256" key="1">
    <source>
        <dbReference type="ARBA" id="ARBA00022801"/>
    </source>
</evidence>
<dbReference type="InterPro" id="IPR029058">
    <property type="entry name" value="AB_hydrolase_fold"/>
</dbReference>
<reference evidence="3 4" key="1">
    <citation type="submission" date="2021-03" db="EMBL/GenBank/DDBJ databases">
        <title>Genomic Encyclopedia of Type Strains, Phase IV (KMG-IV): sequencing the most valuable type-strain genomes for metagenomic binning, comparative biology and taxonomic classification.</title>
        <authorList>
            <person name="Goeker M."/>
        </authorList>
    </citation>
    <scope>NUCLEOTIDE SEQUENCE [LARGE SCALE GENOMIC DNA]</scope>
    <source>
        <strain evidence="3 4">DSM 26048</strain>
    </source>
</reference>
<gene>
    <name evidence="3" type="ORF">J2Z66_001540</name>
</gene>
<dbReference type="PANTHER" id="PTHR48081">
    <property type="entry name" value="AB HYDROLASE SUPERFAMILY PROTEIN C4A8.06C"/>
    <property type="match status" value="1"/>
</dbReference>
<dbReference type="InterPro" id="IPR050300">
    <property type="entry name" value="GDXG_lipolytic_enzyme"/>
</dbReference>
<evidence type="ECO:0000313" key="4">
    <source>
        <dbReference type="Proteomes" id="UP001519287"/>
    </source>
</evidence>
<proteinExistence type="predicted"/>
<comment type="caution">
    <text evidence="3">The sequence shown here is derived from an EMBL/GenBank/DDBJ whole genome shotgun (WGS) entry which is preliminary data.</text>
</comment>
<dbReference type="EMBL" id="JAGGLB010000003">
    <property type="protein sequence ID" value="MBP1989942.1"/>
    <property type="molecule type" value="Genomic_DNA"/>
</dbReference>
<organism evidence="3 4">
    <name type="scientific">Paenibacillus eucommiae</name>
    <dbReference type="NCBI Taxonomy" id="1355755"/>
    <lineage>
        <taxon>Bacteria</taxon>
        <taxon>Bacillati</taxon>
        <taxon>Bacillota</taxon>
        <taxon>Bacilli</taxon>
        <taxon>Bacillales</taxon>
        <taxon>Paenibacillaceae</taxon>
        <taxon>Paenibacillus</taxon>
    </lineage>
</organism>
<dbReference type="Proteomes" id="UP001519287">
    <property type="component" value="Unassembled WGS sequence"/>
</dbReference>
<dbReference type="Gene3D" id="3.40.50.1820">
    <property type="entry name" value="alpha/beta hydrolase"/>
    <property type="match status" value="1"/>
</dbReference>
<evidence type="ECO:0000313" key="3">
    <source>
        <dbReference type="EMBL" id="MBP1989942.1"/>
    </source>
</evidence>
<feature type="domain" description="BD-FAE-like" evidence="2">
    <location>
        <begin position="27"/>
        <end position="220"/>
    </location>
</feature>
<name>A0ABS4IQV0_9BACL</name>
<dbReference type="RefSeq" id="WP_209970711.1">
    <property type="nucleotide sequence ID" value="NZ_JAGGLB010000003.1"/>
</dbReference>
<protein>
    <submittedName>
        <fullName evidence="3">Acetyl esterase/lipase</fullName>
    </submittedName>
</protein>
<dbReference type="PANTHER" id="PTHR48081:SF6">
    <property type="entry name" value="PEPTIDASE S9 PROLYL OLIGOPEPTIDASE CATALYTIC DOMAIN-CONTAINING PROTEIN"/>
    <property type="match status" value="1"/>
</dbReference>